<protein>
    <submittedName>
        <fullName evidence="3">DUF1559 domain-containing protein</fullName>
    </submittedName>
</protein>
<proteinExistence type="predicted"/>
<reference evidence="3 4" key="1">
    <citation type="submission" date="2019-08" db="EMBL/GenBank/DDBJ databases">
        <authorList>
            <person name="Dhanesh K."/>
            <person name="Kumar G."/>
            <person name="Sasikala C."/>
            <person name="Venkata Ramana C."/>
        </authorList>
    </citation>
    <scope>NUCLEOTIDE SEQUENCE [LARGE SCALE GENOMIC DNA]</scope>
    <source>
        <strain evidence="3 4">JC645</strain>
    </source>
</reference>
<dbReference type="InterPro" id="IPR045584">
    <property type="entry name" value="Pilin-like"/>
</dbReference>
<feature type="domain" description="DUF1559" evidence="2">
    <location>
        <begin position="36"/>
        <end position="344"/>
    </location>
</feature>
<dbReference type="Pfam" id="PF07596">
    <property type="entry name" value="SBP_bac_10"/>
    <property type="match status" value="1"/>
</dbReference>
<dbReference type="AlphaFoldDB" id="A0A5M6DD66"/>
<dbReference type="Proteomes" id="UP000324479">
    <property type="component" value="Unassembled WGS sequence"/>
</dbReference>
<dbReference type="NCBIfam" id="TIGR02532">
    <property type="entry name" value="IV_pilin_GFxxxE"/>
    <property type="match status" value="1"/>
</dbReference>
<organism evidence="3 4">
    <name type="scientific">Roseiconus nitratireducens</name>
    <dbReference type="NCBI Taxonomy" id="2605748"/>
    <lineage>
        <taxon>Bacteria</taxon>
        <taxon>Pseudomonadati</taxon>
        <taxon>Planctomycetota</taxon>
        <taxon>Planctomycetia</taxon>
        <taxon>Pirellulales</taxon>
        <taxon>Pirellulaceae</taxon>
        <taxon>Roseiconus</taxon>
    </lineage>
</organism>
<accession>A0A5M6DD66</accession>
<feature type="region of interest" description="Disordered" evidence="1">
    <location>
        <begin position="346"/>
        <end position="365"/>
    </location>
</feature>
<dbReference type="PANTHER" id="PTHR30093">
    <property type="entry name" value="GENERAL SECRETION PATHWAY PROTEIN G"/>
    <property type="match status" value="1"/>
</dbReference>
<dbReference type="SUPFAM" id="SSF54523">
    <property type="entry name" value="Pili subunits"/>
    <property type="match status" value="1"/>
</dbReference>
<dbReference type="Gene3D" id="3.30.700.10">
    <property type="entry name" value="Glycoprotein, Type 4 Pilin"/>
    <property type="match status" value="1"/>
</dbReference>
<evidence type="ECO:0000313" key="3">
    <source>
        <dbReference type="EMBL" id="KAA5545511.1"/>
    </source>
</evidence>
<name>A0A5M6DD66_9BACT</name>
<feature type="compositionally biased region" description="Polar residues" evidence="1">
    <location>
        <begin position="347"/>
        <end position="362"/>
    </location>
</feature>
<evidence type="ECO:0000259" key="2">
    <source>
        <dbReference type="Pfam" id="PF07596"/>
    </source>
</evidence>
<dbReference type="NCBIfam" id="TIGR04294">
    <property type="entry name" value="pre_pil_HX9DG"/>
    <property type="match status" value="1"/>
</dbReference>
<dbReference type="Pfam" id="PF07963">
    <property type="entry name" value="N_methyl"/>
    <property type="match status" value="1"/>
</dbReference>
<evidence type="ECO:0000313" key="4">
    <source>
        <dbReference type="Proteomes" id="UP000324479"/>
    </source>
</evidence>
<dbReference type="InterPro" id="IPR027558">
    <property type="entry name" value="Pre_pil_HX9DG_C"/>
</dbReference>
<gene>
    <name evidence="3" type="ORF">FYK55_07665</name>
</gene>
<sequence length="388" mass="42223">MISKRRTRRDGFTLVELLVVIAIIGILVGLLLPAVQAAREAARRMSCSNNFKQIGLAIHNYHSTYKQMPMQSGGTYENVGNRHLLSYMVGLTPFVEQQGLWEQISNPRAVNHNGTPRTPPFPSMGPVPWDRNYTPWLTQLGTYRCPSDPETPPANYEAFTNYAACIGDGIASNNHSCVNQDGTEMGWCTPRKGSFNRGFFQTRVTTKFRDILDGLSNTIACGEICVDNNFKEVKATVVNRGSDASFFITPVDCKDTIDPERPQFHLPGTNTNNYSVSQGKGMRWCDGRPMLSSITTIMPPNGVSCAWSGDGSDGMFTVGSRHPGGAHVLMGDGAVRFITESIEAGDNTANSPNWPVGSSTTPPGAKSPYGLWGALGTRACKETQGLTD</sequence>
<dbReference type="InterPro" id="IPR012902">
    <property type="entry name" value="N_methyl_site"/>
</dbReference>
<dbReference type="PANTHER" id="PTHR30093:SF2">
    <property type="entry name" value="TYPE II SECRETION SYSTEM PROTEIN H"/>
    <property type="match status" value="1"/>
</dbReference>
<comment type="caution">
    <text evidence="3">The sequence shown here is derived from an EMBL/GenBank/DDBJ whole genome shotgun (WGS) entry which is preliminary data.</text>
</comment>
<dbReference type="EMBL" id="VWOX01000003">
    <property type="protein sequence ID" value="KAA5545511.1"/>
    <property type="molecule type" value="Genomic_DNA"/>
</dbReference>
<dbReference type="RefSeq" id="WP_150075779.1">
    <property type="nucleotide sequence ID" value="NZ_VWOX01000003.1"/>
</dbReference>
<dbReference type="InterPro" id="IPR011453">
    <property type="entry name" value="DUF1559"/>
</dbReference>
<evidence type="ECO:0000256" key="1">
    <source>
        <dbReference type="SAM" id="MobiDB-lite"/>
    </source>
</evidence>
<keyword evidence="4" id="KW-1185">Reference proteome</keyword>